<evidence type="ECO:0000256" key="15">
    <source>
        <dbReference type="SAM" id="MobiDB-lite"/>
    </source>
</evidence>
<evidence type="ECO:0000256" key="9">
    <source>
        <dbReference type="ARBA" id="ARBA00022786"/>
    </source>
</evidence>
<feature type="region of interest" description="Disordered" evidence="15">
    <location>
        <begin position="182"/>
        <end position="271"/>
    </location>
</feature>
<reference evidence="19 20" key="1">
    <citation type="submission" date="2019-07" db="EMBL/GenBank/DDBJ databases">
        <title>De Novo Assembly of kiwifruit Actinidia rufa.</title>
        <authorList>
            <person name="Sugita-Konishi S."/>
            <person name="Sato K."/>
            <person name="Mori E."/>
            <person name="Abe Y."/>
            <person name="Kisaki G."/>
            <person name="Hamano K."/>
            <person name="Suezawa K."/>
            <person name="Otani M."/>
            <person name="Fukuda T."/>
            <person name="Manabe T."/>
            <person name="Gomi K."/>
            <person name="Tabuchi M."/>
            <person name="Akimitsu K."/>
            <person name="Kataoka I."/>
        </authorList>
    </citation>
    <scope>NUCLEOTIDE SEQUENCE [LARGE SCALE GENOMIC DNA]</scope>
    <source>
        <strain evidence="20">cv. Fuchu</strain>
    </source>
</reference>
<feature type="signal peptide" evidence="17">
    <location>
        <begin position="1"/>
        <end position="29"/>
    </location>
</feature>
<keyword evidence="6 16" id="KW-0812">Transmembrane</keyword>
<dbReference type="PANTHER" id="PTHR14155">
    <property type="entry name" value="RING FINGER DOMAIN-CONTAINING"/>
    <property type="match status" value="1"/>
</dbReference>
<comment type="similarity">
    <text evidence="13">Belongs to the RING-type zinc finger family. ATL subfamily.</text>
</comment>
<keyword evidence="17" id="KW-0732">Signal</keyword>
<dbReference type="PROSITE" id="PS50089">
    <property type="entry name" value="ZF_RING_2"/>
    <property type="match status" value="1"/>
</dbReference>
<dbReference type="AlphaFoldDB" id="A0A7J0EZU9"/>
<feature type="region of interest" description="Disordered" evidence="15">
    <location>
        <begin position="302"/>
        <end position="325"/>
    </location>
</feature>
<feature type="compositionally biased region" description="Polar residues" evidence="15">
    <location>
        <begin position="195"/>
        <end position="205"/>
    </location>
</feature>
<keyword evidence="10" id="KW-0862">Zinc</keyword>
<dbReference type="CDD" id="cd16461">
    <property type="entry name" value="RING-H2_EL5-like"/>
    <property type="match status" value="1"/>
</dbReference>
<dbReference type="EC" id="2.3.2.27" evidence="4"/>
<gene>
    <name evidence="19" type="ORF">Acr_08g0003640</name>
</gene>
<protein>
    <recommendedName>
        <fullName evidence="4">RING-type E3 ubiquitin transferase</fullName>
        <ecNumber evidence="4">2.3.2.27</ecNumber>
    </recommendedName>
</protein>
<feature type="transmembrane region" description="Helical" evidence="16">
    <location>
        <begin position="53"/>
        <end position="72"/>
    </location>
</feature>
<keyword evidence="7" id="KW-0479">Metal-binding</keyword>
<dbReference type="GO" id="GO:0016020">
    <property type="term" value="C:membrane"/>
    <property type="evidence" value="ECO:0007669"/>
    <property type="project" value="UniProtKB-SubCell"/>
</dbReference>
<evidence type="ECO:0000313" key="19">
    <source>
        <dbReference type="EMBL" id="GFY91968.1"/>
    </source>
</evidence>
<dbReference type="InterPro" id="IPR053238">
    <property type="entry name" value="RING-H2_zinc_finger"/>
</dbReference>
<accession>A0A7J0EZU9</accession>
<dbReference type="PANTHER" id="PTHR14155:SF263">
    <property type="entry name" value="E3 UBIQUITIN-PROTEIN LIGASE ATL6"/>
    <property type="match status" value="1"/>
</dbReference>
<evidence type="ECO:0000313" key="20">
    <source>
        <dbReference type="Proteomes" id="UP000585474"/>
    </source>
</evidence>
<dbReference type="SUPFAM" id="SSF57850">
    <property type="entry name" value="RING/U-box"/>
    <property type="match status" value="1"/>
</dbReference>
<comment type="catalytic activity">
    <reaction evidence="1">
        <text>S-ubiquitinyl-[E2 ubiquitin-conjugating enzyme]-L-cysteine + [acceptor protein]-L-lysine = [E2 ubiquitin-conjugating enzyme]-L-cysteine + N(6)-ubiquitinyl-[acceptor protein]-L-lysine.</text>
        <dbReference type="EC" id="2.3.2.27"/>
    </reaction>
</comment>
<evidence type="ECO:0000256" key="8">
    <source>
        <dbReference type="ARBA" id="ARBA00022771"/>
    </source>
</evidence>
<keyword evidence="11 16" id="KW-1133">Transmembrane helix</keyword>
<sequence length="414" mass="45469">MINNSRRIVNHAVAYASLLLLLLLSPAGAQSGPNGPGFDPQNPYKNFSPSMAIIIVILIAALFLMGFFSIYIRRCSDSTPGAASVRALGASIRRRGAASRGLDAAVIETFPTFNYSAVKGLKIGKGALECAVCLNEFEDDETLRLIPKCDHVFHPECIDAWLESHVTCPVCRANLVPQPGETLQIPDLDPETNDQPETGNAQNDDVSIRVVEEENLGETPAQTETLPPQVMDRNKSVNRNRPPRSRSVRPRMFPKFPRSHSTGHSLVQPGENTDRFTLRLPEDVRKRMVTRALNRTTSCVVPLPREGSSRRGYRSGVGEASSGSSHREVRSFSFRRLDRVLKSDRWNFSMAPPFISRSASVRSPKVMSDNGEGSVSSSTHKGTQMAVKLPSFKCLEPKSDETSLISADSARLPV</sequence>
<keyword evidence="20" id="KW-1185">Reference proteome</keyword>
<evidence type="ECO:0000256" key="3">
    <source>
        <dbReference type="ARBA" id="ARBA00004906"/>
    </source>
</evidence>
<keyword evidence="12 16" id="KW-0472">Membrane</keyword>
<dbReference type="GO" id="GO:0061630">
    <property type="term" value="F:ubiquitin protein ligase activity"/>
    <property type="evidence" value="ECO:0007669"/>
    <property type="project" value="UniProtKB-EC"/>
</dbReference>
<evidence type="ECO:0000256" key="12">
    <source>
        <dbReference type="ARBA" id="ARBA00023136"/>
    </source>
</evidence>
<dbReference type="SMART" id="SM00184">
    <property type="entry name" value="RING"/>
    <property type="match status" value="1"/>
</dbReference>
<evidence type="ECO:0000256" key="2">
    <source>
        <dbReference type="ARBA" id="ARBA00004167"/>
    </source>
</evidence>
<keyword evidence="8 14" id="KW-0863">Zinc-finger</keyword>
<evidence type="ECO:0000259" key="18">
    <source>
        <dbReference type="PROSITE" id="PS50089"/>
    </source>
</evidence>
<dbReference type="Pfam" id="PF13639">
    <property type="entry name" value="zf-RING_2"/>
    <property type="match status" value="1"/>
</dbReference>
<comment type="subcellular location">
    <subcellularLocation>
        <location evidence="2">Membrane</location>
        <topology evidence="2">Single-pass membrane protein</topology>
    </subcellularLocation>
</comment>
<dbReference type="OrthoDB" id="8062037at2759"/>
<evidence type="ECO:0000256" key="6">
    <source>
        <dbReference type="ARBA" id="ARBA00022692"/>
    </source>
</evidence>
<evidence type="ECO:0000256" key="10">
    <source>
        <dbReference type="ARBA" id="ARBA00022833"/>
    </source>
</evidence>
<dbReference type="FunFam" id="3.30.40.10:FF:000187">
    <property type="entry name" value="E3 ubiquitin-protein ligase ATL6"/>
    <property type="match status" value="1"/>
</dbReference>
<keyword evidence="9" id="KW-0833">Ubl conjugation pathway</keyword>
<dbReference type="InterPro" id="IPR001841">
    <property type="entry name" value="Znf_RING"/>
</dbReference>
<feature type="domain" description="RING-type" evidence="18">
    <location>
        <begin position="130"/>
        <end position="172"/>
    </location>
</feature>
<evidence type="ECO:0000256" key="14">
    <source>
        <dbReference type="PROSITE-ProRule" id="PRU00175"/>
    </source>
</evidence>
<evidence type="ECO:0000256" key="13">
    <source>
        <dbReference type="ARBA" id="ARBA00024209"/>
    </source>
</evidence>
<evidence type="ECO:0000256" key="17">
    <source>
        <dbReference type="SAM" id="SignalP"/>
    </source>
</evidence>
<comment type="pathway">
    <text evidence="3">Protein modification; protein ubiquitination.</text>
</comment>
<feature type="compositionally biased region" description="Basic residues" evidence="15">
    <location>
        <begin position="236"/>
        <end position="249"/>
    </location>
</feature>
<feature type="chain" id="PRO_5029897238" description="RING-type E3 ubiquitin transferase" evidence="17">
    <location>
        <begin position="30"/>
        <end position="414"/>
    </location>
</feature>
<feature type="compositionally biased region" description="Polar residues" evidence="15">
    <location>
        <begin position="371"/>
        <end position="382"/>
    </location>
</feature>
<evidence type="ECO:0000256" key="16">
    <source>
        <dbReference type="SAM" id="Phobius"/>
    </source>
</evidence>
<feature type="region of interest" description="Disordered" evidence="15">
    <location>
        <begin position="359"/>
        <end position="383"/>
    </location>
</feature>
<keyword evidence="5" id="KW-0808">Transferase</keyword>
<evidence type="ECO:0000256" key="4">
    <source>
        <dbReference type="ARBA" id="ARBA00012483"/>
    </source>
</evidence>
<dbReference type="Proteomes" id="UP000585474">
    <property type="component" value="Unassembled WGS sequence"/>
</dbReference>
<evidence type="ECO:0000256" key="1">
    <source>
        <dbReference type="ARBA" id="ARBA00000900"/>
    </source>
</evidence>
<dbReference type="InterPro" id="IPR013083">
    <property type="entry name" value="Znf_RING/FYVE/PHD"/>
</dbReference>
<dbReference type="Gene3D" id="3.30.40.10">
    <property type="entry name" value="Zinc/RING finger domain, C3HC4 (zinc finger)"/>
    <property type="match status" value="1"/>
</dbReference>
<dbReference type="EMBL" id="BJWL01000008">
    <property type="protein sequence ID" value="GFY91968.1"/>
    <property type="molecule type" value="Genomic_DNA"/>
</dbReference>
<evidence type="ECO:0000256" key="11">
    <source>
        <dbReference type="ARBA" id="ARBA00022989"/>
    </source>
</evidence>
<dbReference type="GO" id="GO:0008270">
    <property type="term" value="F:zinc ion binding"/>
    <property type="evidence" value="ECO:0007669"/>
    <property type="project" value="UniProtKB-KW"/>
</dbReference>
<comment type="caution">
    <text evidence="19">The sequence shown here is derived from an EMBL/GenBank/DDBJ whole genome shotgun (WGS) entry which is preliminary data.</text>
</comment>
<evidence type="ECO:0000256" key="7">
    <source>
        <dbReference type="ARBA" id="ARBA00022723"/>
    </source>
</evidence>
<organism evidence="19 20">
    <name type="scientific">Actinidia rufa</name>
    <dbReference type="NCBI Taxonomy" id="165716"/>
    <lineage>
        <taxon>Eukaryota</taxon>
        <taxon>Viridiplantae</taxon>
        <taxon>Streptophyta</taxon>
        <taxon>Embryophyta</taxon>
        <taxon>Tracheophyta</taxon>
        <taxon>Spermatophyta</taxon>
        <taxon>Magnoliopsida</taxon>
        <taxon>eudicotyledons</taxon>
        <taxon>Gunneridae</taxon>
        <taxon>Pentapetalae</taxon>
        <taxon>asterids</taxon>
        <taxon>Ericales</taxon>
        <taxon>Actinidiaceae</taxon>
        <taxon>Actinidia</taxon>
    </lineage>
</organism>
<name>A0A7J0EZU9_9ERIC</name>
<evidence type="ECO:0000256" key="5">
    <source>
        <dbReference type="ARBA" id="ARBA00022679"/>
    </source>
</evidence>
<proteinExistence type="inferred from homology"/>